<dbReference type="Gene3D" id="1.10.443.10">
    <property type="entry name" value="Intergrase catalytic core"/>
    <property type="match status" value="1"/>
</dbReference>
<comment type="caution">
    <text evidence="12">The sequence shown here is derived from an EMBL/GenBank/DDBJ whole genome shotgun (WGS) entry which is preliminary data.</text>
</comment>
<dbReference type="SUPFAM" id="SSF56349">
    <property type="entry name" value="DNA breaking-rejoining enzymes"/>
    <property type="match status" value="1"/>
</dbReference>
<feature type="domain" description="Core-binding (CB)" evidence="11">
    <location>
        <begin position="21"/>
        <end position="129"/>
    </location>
</feature>
<dbReference type="PROSITE" id="PS51900">
    <property type="entry name" value="CB"/>
    <property type="match status" value="1"/>
</dbReference>
<dbReference type="PANTHER" id="PTHR30349">
    <property type="entry name" value="PHAGE INTEGRASE-RELATED"/>
    <property type="match status" value="1"/>
</dbReference>
<keyword evidence="6 9" id="KW-0238">DNA-binding</keyword>
<dbReference type="InterPro" id="IPR011010">
    <property type="entry name" value="DNA_brk_join_enz"/>
</dbReference>
<comment type="subcellular location">
    <subcellularLocation>
        <location evidence="1">Cytoplasm</location>
    </subcellularLocation>
</comment>
<dbReference type="GO" id="GO:0006310">
    <property type="term" value="P:DNA recombination"/>
    <property type="evidence" value="ECO:0007669"/>
    <property type="project" value="UniProtKB-KW"/>
</dbReference>
<dbReference type="InterPro" id="IPR013762">
    <property type="entry name" value="Integrase-like_cat_sf"/>
</dbReference>
<accession>A0A0G1X195</accession>
<evidence type="ECO:0000256" key="2">
    <source>
        <dbReference type="ARBA" id="ARBA00022490"/>
    </source>
</evidence>
<evidence type="ECO:0000256" key="4">
    <source>
        <dbReference type="ARBA" id="ARBA00022829"/>
    </source>
</evidence>
<dbReference type="EMBL" id="LCPJ01000001">
    <property type="protein sequence ID" value="KKU96348.1"/>
    <property type="molecule type" value="Genomic_DNA"/>
</dbReference>
<dbReference type="Pfam" id="PF02899">
    <property type="entry name" value="Phage_int_SAM_1"/>
    <property type="match status" value="1"/>
</dbReference>
<evidence type="ECO:0000256" key="1">
    <source>
        <dbReference type="ARBA" id="ARBA00004496"/>
    </source>
</evidence>
<name>A0A0G1X195_9BACT</name>
<dbReference type="InterPro" id="IPR050090">
    <property type="entry name" value="Tyrosine_recombinase_XerCD"/>
</dbReference>
<evidence type="ECO:0000256" key="5">
    <source>
        <dbReference type="ARBA" id="ARBA00022908"/>
    </source>
</evidence>
<keyword evidence="2" id="KW-0963">Cytoplasm</keyword>
<dbReference type="CDD" id="cd00798">
    <property type="entry name" value="INT_XerDC_C"/>
    <property type="match status" value="1"/>
</dbReference>
<reference evidence="12 13" key="1">
    <citation type="journal article" date="2015" name="Nature">
        <title>rRNA introns, odd ribosomes, and small enigmatic genomes across a large radiation of phyla.</title>
        <authorList>
            <person name="Brown C.T."/>
            <person name="Hug L.A."/>
            <person name="Thomas B.C."/>
            <person name="Sharon I."/>
            <person name="Castelle C.J."/>
            <person name="Singh A."/>
            <person name="Wilkins M.J."/>
            <person name="Williams K.H."/>
            <person name="Banfield J.F."/>
        </authorList>
    </citation>
    <scope>NUCLEOTIDE SEQUENCE [LARGE SCALE GENOMIC DNA]</scope>
</reference>
<dbReference type="GO" id="GO:0005737">
    <property type="term" value="C:cytoplasm"/>
    <property type="evidence" value="ECO:0007669"/>
    <property type="project" value="UniProtKB-SubCell"/>
</dbReference>
<dbReference type="Proteomes" id="UP000034661">
    <property type="component" value="Unassembled WGS sequence"/>
</dbReference>
<dbReference type="AlphaFoldDB" id="A0A0G1X195"/>
<dbReference type="GO" id="GO:0007059">
    <property type="term" value="P:chromosome segregation"/>
    <property type="evidence" value="ECO:0007669"/>
    <property type="project" value="UniProtKB-KW"/>
</dbReference>
<dbReference type="InterPro" id="IPR002104">
    <property type="entry name" value="Integrase_catalytic"/>
</dbReference>
<dbReference type="InterPro" id="IPR004107">
    <property type="entry name" value="Integrase_SAM-like_N"/>
</dbReference>
<organism evidence="12 13">
    <name type="scientific">Candidatus Gottesmanbacteria bacterium GW2011_GWA1_48_13</name>
    <dbReference type="NCBI Taxonomy" id="1618439"/>
    <lineage>
        <taxon>Bacteria</taxon>
        <taxon>Candidatus Gottesmaniibacteriota</taxon>
    </lineage>
</organism>
<evidence type="ECO:0000259" key="10">
    <source>
        <dbReference type="PROSITE" id="PS51898"/>
    </source>
</evidence>
<dbReference type="InterPro" id="IPR010998">
    <property type="entry name" value="Integrase_recombinase_N"/>
</dbReference>
<keyword evidence="4" id="KW-0159">Chromosome partition</keyword>
<keyword evidence="8" id="KW-0131">Cell cycle</keyword>
<keyword evidence="3" id="KW-0132">Cell division</keyword>
<keyword evidence="5" id="KW-0229">DNA integration</keyword>
<dbReference type="Pfam" id="PF00589">
    <property type="entry name" value="Phage_integrase"/>
    <property type="match status" value="1"/>
</dbReference>
<evidence type="ECO:0000259" key="11">
    <source>
        <dbReference type="PROSITE" id="PS51900"/>
    </source>
</evidence>
<proteinExistence type="predicted"/>
<dbReference type="InterPro" id="IPR044068">
    <property type="entry name" value="CB"/>
</dbReference>
<evidence type="ECO:0000256" key="3">
    <source>
        <dbReference type="ARBA" id="ARBA00022618"/>
    </source>
</evidence>
<dbReference type="PROSITE" id="PS51898">
    <property type="entry name" value="TYR_RECOMBINASE"/>
    <property type="match status" value="1"/>
</dbReference>
<dbReference type="Gene3D" id="1.10.150.130">
    <property type="match status" value="1"/>
</dbReference>
<keyword evidence="7" id="KW-0233">DNA recombination</keyword>
<dbReference type="GO" id="GO:0015074">
    <property type="term" value="P:DNA integration"/>
    <property type="evidence" value="ECO:0007669"/>
    <property type="project" value="UniProtKB-KW"/>
</dbReference>
<feature type="domain" description="Tyr recombinase" evidence="10">
    <location>
        <begin position="149"/>
        <end position="338"/>
    </location>
</feature>
<feature type="non-terminal residue" evidence="12">
    <location>
        <position position="1"/>
    </location>
</feature>
<protein>
    <submittedName>
        <fullName evidence="12">Tyrosine recombinase XerC</fullName>
    </submittedName>
</protein>
<evidence type="ECO:0000256" key="9">
    <source>
        <dbReference type="PROSITE-ProRule" id="PRU01248"/>
    </source>
</evidence>
<dbReference type="GO" id="GO:0003677">
    <property type="term" value="F:DNA binding"/>
    <property type="evidence" value="ECO:0007669"/>
    <property type="project" value="UniProtKB-UniRule"/>
</dbReference>
<evidence type="ECO:0000256" key="6">
    <source>
        <dbReference type="ARBA" id="ARBA00023125"/>
    </source>
</evidence>
<evidence type="ECO:0000256" key="8">
    <source>
        <dbReference type="ARBA" id="ARBA00023306"/>
    </source>
</evidence>
<dbReference type="PANTHER" id="PTHR30349:SF77">
    <property type="entry name" value="TYROSINE RECOMBINASE XERC"/>
    <property type="match status" value="1"/>
</dbReference>
<dbReference type="GO" id="GO:0051301">
    <property type="term" value="P:cell division"/>
    <property type="evidence" value="ECO:0007669"/>
    <property type="project" value="UniProtKB-KW"/>
</dbReference>
<gene>
    <name evidence="12" type="ORF">UY27_C0001G0041</name>
</gene>
<sequence>EIDLAKILLTSFAIMSHNEGMDVATLMQEFLDELEFKRNVSKLTIRNYRHYLERFLKFLLGDSPALSVSREAGSRFAGKSIEPSSITLDMVREYRLFLSRYVDAHGISLKRITQNYHLIALRSFLKYLTKRQVPCLAPETVELGKAESRSIKFLERDAVDRLLNMPEISKPEGLRDKAILEMLFSTGLRVSELVSLNRDQINLDRKEFGVIGKGRRPRVVFLSESAVEWLKRYIEAREDSAKPLFIRYSGKKPVEGEASGESLRLTSRSVQRLVEKYVKKARLPIKITPHGLRHSFATDLLHGGADLRAIQEMLGHKNVATTQVYTHITNPQLREIHSKFHRKNIQ</sequence>
<evidence type="ECO:0000256" key="7">
    <source>
        <dbReference type="ARBA" id="ARBA00023172"/>
    </source>
</evidence>
<evidence type="ECO:0000313" key="13">
    <source>
        <dbReference type="Proteomes" id="UP000034661"/>
    </source>
</evidence>
<evidence type="ECO:0000313" key="12">
    <source>
        <dbReference type="EMBL" id="KKU96348.1"/>
    </source>
</evidence>